<evidence type="ECO:0000256" key="2">
    <source>
        <dbReference type="ARBA" id="ARBA00005698"/>
    </source>
</evidence>
<dbReference type="EC" id="7.1.1.2" evidence="3 15"/>
<comment type="function">
    <text evidence="15">Core subunit of the mitochondrial membrane respiratory chain NADH dehydrogenase (Complex I) which catalyzes electron transfer from NADH through the respiratory chain, using ubiquinone as an electron acceptor. Essential for the catalytic activity and assembly of complex I.</text>
</comment>
<comment type="similarity">
    <text evidence="2 15">Belongs to the complex I subunit 6 family.</text>
</comment>
<feature type="transmembrane region" description="Helical" evidence="15">
    <location>
        <begin position="141"/>
        <end position="162"/>
    </location>
</feature>
<evidence type="ECO:0000256" key="14">
    <source>
        <dbReference type="ARBA" id="ARBA00049551"/>
    </source>
</evidence>
<feature type="transmembrane region" description="Helical" evidence="15">
    <location>
        <begin position="79"/>
        <end position="99"/>
    </location>
</feature>
<evidence type="ECO:0000256" key="5">
    <source>
        <dbReference type="ARBA" id="ARBA00022448"/>
    </source>
</evidence>
<dbReference type="GO" id="GO:0031966">
    <property type="term" value="C:mitochondrial membrane"/>
    <property type="evidence" value="ECO:0007669"/>
    <property type="project" value="UniProtKB-SubCell"/>
</dbReference>
<protein>
    <recommendedName>
        <fullName evidence="4 15">NADH-ubiquinone oxidoreductase chain 6</fullName>
        <ecNumber evidence="3 15">7.1.1.2</ecNumber>
    </recommendedName>
</protein>
<evidence type="ECO:0000256" key="3">
    <source>
        <dbReference type="ARBA" id="ARBA00012944"/>
    </source>
</evidence>
<dbReference type="InterPro" id="IPR050269">
    <property type="entry name" value="ComplexI_Subunit6"/>
</dbReference>
<evidence type="ECO:0000256" key="4">
    <source>
        <dbReference type="ARBA" id="ARBA00021095"/>
    </source>
</evidence>
<name>A0A894JWW0_9DYTI</name>
<evidence type="ECO:0000256" key="8">
    <source>
        <dbReference type="ARBA" id="ARBA00022967"/>
    </source>
</evidence>
<feature type="transmembrane region" description="Helical" evidence="15">
    <location>
        <begin position="45"/>
        <end position="67"/>
    </location>
</feature>
<keyword evidence="8 15" id="KW-1278">Translocase</keyword>
<dbReference type="Pfam" id="PF00499">
    <property type="entry name" value="Oxidored_q3"/>
    <property type="match status" value="1"/>
</dbReference>
<evidence type="ECO:0000256" key="13">
    <source>
        <dbReference type="ARBA" id="ARBA00023136"/>
    </source>
</evidence>
<evidence type="ECO:0000256" key="15">
    <source>
        <dbReference type="RuleBase" id="RU004430"/>
    </source>
</evidence>
<evidence type="ECO:0000256" key="6">
    <source>
        <dbReference type="ARBA" id="ARBA00022660"/>
    </source>
</evidence>
<keyword evidence="13 15" id="KW-0472">Membrane</keyword>
<gene>
    <name evidence="16" type="primary">nad6</name>
</gene>
<dbReference type="InterPro" id="IPR001457">
    <property type="entry name" value="NADH_UbQ/plastoQ_OxRdtase_su6"/>
</dbReference>
<dbReference type="PANTHER" id="PTHR11435:SF1">
    <property type="entry name" value="NADH-UBIQUINONE OXIDOREDUCTASE CHAIN 6"/>
    <property type="match status" value="1"/>
</dbReference>
<organism evidence="16">
    <name type="scientific">Stictonectes samai</name>
    <dbReference type="NCBI Taxonomy" id="224507"/>
    <lineage>
        <taxon>Eukaryota</taxon>
        <taxon>Metazoa</taxon>
        <taxon>Ecdysozoa</taxon>
        <taxon>Arthropoda</taxon>
        <taxon>Hexapoda</taxon>
        <taxon>Insecta</taxon>
        <taxon>Pterygota</taxon>
        <taxon>Neoptera</taxon>
        <taxon>Endopterygota</taxon>
        <taxon>Coleoptera</taxon>
        <taxon>Adephaga</taxon>
        <taxon>Dytiscoidea</taxon>
        <taxon>Dytiscidae</taxon>
        <taxon>Hydroporinae</taxon>
        <taxon>Hydroporini</taxon>
        <taxon>Stictonectes</taxon>
    </lineage>
</organism>
<accession>A0A894JWW0</accession>
<keyword evidence="10 15" id="KW-1133">Transmembrane helix</keyword>
<keyword evidence="6 15" id="KW-0679">Respiratory chain</keyword>
<evidence type="ECO:0000256" key="11">
    <source>
        <dbReference type="ARBA" id="ARBA00023027"/>
    </source>
</evidence>
<evidence type="ECO:0000256" key="10">
    <source>
        <dbReference type="ARBA" id="ARBA00022989"/>
    </source>
</evidence>
<evidence type="ECO:0000256" key="9">
    <source>
        <dbReference type="ARBA" id="ARBA00022982"/>
    </source>
</evidence>
<evidence type="ECO:0000313" key="16">
    <source>
        <dbReference type="EMBL" id="QRV62660.1"/>
    </source>
</evidence>
<sequence length="173" mass="20525">MFIFTMIMNLYLSMMFIFLNHPMSMGLIIIMQTIMIALITGMYSYTFWFSYILFLIMIGGMLILFMYMTSLASNEKFKFSMKLILASTLIIFILLIMLFNDKSIINMMMKNSNMMEMLNNYTNFKNENLKSLNMMYNKPNYMITMIMINYLLITLIAVVKITKFNKGPLRQKF</sequence>
<reference evidence="16" key="1">
    <citation type="journal article" date="2021" name="Mol. Phylogenet. Evol.">
        <title>Habitat preference and diversification rates in a speciose lineage of diving beetles.</title>
        <authorList>
            <person name="Villastrigo A."/>
            <person name="Abellan P."/>
            <person name="Ribera I."/>
        </authorList>
    </citation>
    <scope>NUCLEOTIDE SEQUENCE</scope>
</reference>
<keyword evidence="12 15" id="KW-0496">Mitochondrion</keyword>
<keyword evidence="11 15" id="KW-0520">NAD</keyword>
<keyword evidence="5 15" id="KW-0813">Transport</keyword>
<comment type="subcellular location">
    <subcellularLocation>
        <location evidence="1 15">Mitochondrion membrane</location>
        <topology evidence="1 15">Multi-pass membrane protein</topology>
    </subcellularLocation>
</comment>
<dbReference type="AlphaFoldDB" id="A0A894JWW0"/>
<proteinExistence type="inferred from homology"/>
<keyword evidence="15" id="KW-0830">Ubiquinone</keyword>
<keyword evidence="9 15" id="KW-0249">Electron transport</keyword>
<evidence type="ECO:0000256" key="7">
    <source>
        <dbReference type="ARBA" id="ARBA00022692"/>
    </source>
</evidence>
<feature type="transmembrane region" description="Helical" evidence="15">
    <location>
        <begin position="12"/>
        <end position="39"/>
    </location>
</feature>
<dbReference type="EMBL" id="MW465303">
    <property type="protein sequence ID" value="QRV62660.1"/>
    <property type="molecule type" value="Genomic_DNA"/>
</dbReference>
<geneLocation type="mitochondrion" evidence="16"/>
<comment type="catalytic activity">
    <reaction evidence="14 15">
        <text>a ubiquinone + NADH + 5 H(+)(in) = a ubiquinol + NAD(+) + 4 H(+)(out)</text>
        <dbReference type="Rhea" id="RHEA:29091"/>
        <dbReference type="Rhea" id="RHEA-COMP:9565"/>
        <dbReference type="Rhea" id="RHEA-COMP:9566"/>
        <dbReference type="ChEBI" id="CHEBI:15378"/>
        <dbReference type="ChEBI" id="CHEBI:16389"/>
        <dbReference type="ChEBI" id="CHEBI:17976"/>
        <dbReference type="ChEBI" id="CHEBI:57540"/>
        <dbReference type="ChEBI" id="CHEBI:57945"/>
        <dbReference type="EC" id="7.1.1.2"/>
    </reaction>
</comment>
<evidence type="ECO:0000256" key="1">
    <source>
        <dbReference type="ARBA" id="ARBA00004225"/>
    </source>
</evidence>
<evidence type="ECO:0000256" key="12">
    <source>
        <dbReference type="ARBA" id="ARBA00023128"/>
    </source>
</evidence>
<dbReference type="GO" id="GO:0008137">
    <property type="term" value="F:NADH dehydrogenase (ubiquinone) activity"/>
    <property type="evidence" value="ECO:0007669"/>
    <property type="project" value="UniProtKB-UniRule"/>
</dbReference>
<keyword evidence="7 15" id="KW-0812">Transmembrane</keyword>
<dbReference type="PANTHER" id="PTHR11435">
    <property type="entry name" value="NADH UBIQUINONE OXIDOREDUCTASE SUBUNIT ND6"/>
    <property type="match status" value="1"/>
</dbReference>